<keyword evidence="5 6" id="KW-0472">Membrane</keyword>
<dbReference type="EMBL" id="CP032134">
    <property type="protein sequence ID" value="AXY56253.1"/>
    <property type="molecule type" value="Genomic_DNA"/>
</dbReference>
<evidence type="ECO:0000256" key="6">
    <source>
        <dbReference type="SAM" id="Phobius"/>
    </source>
</evidence>
<evidence type="ECO:0000313" key="8">
    <source>
        <dbReference type="EMBL" id="AXY56253.1"/>
    </source>
</evidence>
<keyword evidence="2" id="KW-1003">Cell membrane</keyword>
<dbReference type="RefSeq" id="WP_087511190.1">
    <property type="nucleotide sequence ID" value="NZ_CP032134.1"/>
</dbReference>
<dbReference type="Proteomes" id="UP000263753">
    <property type="component" value="Chromosome"/>
</dbReference>
<feature type="transmembrane region" description="Helical" evidence="6">
    <location>
        <begin position="20"/>
        <end position="38"/>
    </location>
</feature>
<evidence type="ECO:0000313" key="9">
    <source>
        <dbReference type="Proteomes" id="UP000263753"/>
    </source>
</evidence>
<accession>A0A3B7M0Z5</accession>
<dbReference type="InterPro" id="IPR013525">
    <property type="entry name" value="ABC2_TM"/>
</dbReference>
<feature type="transmembrane region" description="Helical" evidence="6">
    <location>
        <begin position="340"/>
        <end position="360"/>
    </location>
</feature>
<feature type="transmembrane region" description="Helical" evidence="6">
    <location>
        <begin position="250"/>
        <end position="274"/>
    </location>
</feature>
<dbReference type="GO" id="GO:0140359">
    <property type="term" value="F:ABC-type transporter activity"/>
    <property type="evidence" value="ECO:0007669"/>
    <property type="project" value="InterPro"/>
</dbReference>
<evidence type="ECO:0000256" key="2">
    <source>
        <dbReference type="ARBA" id="ARBA00022475"/>
    </source>
</evidence>
<dbReference type="InterPro" id="IPR051449">
    <property type="entry name" value="ABC-2_transporter_component"/>
</dbReference>
<dbReference type="Gene3D" id="3.40.1710.10">
    <property type="entry name" value="abc type-2 transporter like domain"/>
    <property type="match status" value="1"/>
</dbReference>
<feature type="transmembrane region" description="Helical" evidence="6">
    <location>
        <begin position="218"/>
        <end position="244"/>
    </location>
</feature>
<dbReference type="Pfam" id="PF12698">
    <property type="entry name" value="ABC2_membrane_3"/>
    <property type="match status" value="1"/>
</dbReference>
<proteinExistence type="predicted"/>
<dbReference type="PANTHER" id="PTHR30294">
    <property type="entry name" value="MEMBRANE COMPONENT OF ABC TRANSPORTER YHHJ-RELATED"/>
    <property type="match status" value="1"/>
</dbReference>
<feature type="transmembrane region" description="Helical" evidence="6">
    <location>
        <begin position="286"/>
        <end position="305"/>
    </location>
</feature>
<feature type="transmembrane region" description="Helical" evidence="6">
    <location>
        <begin position="181"/>
        <end position="206"/>
    </location>
</feature>
<comment type="subcellular location">
    <subcellularLocation>
        <location evidence="1">Cell membrane</location>
        <topology evidence="1">Multi-pass membrane protein</topology>
    </subcellularLocation>
</comment>
<feature type="domain" description="ABC-2 type transporter transmembrane" evidence="7">
    <location>
        <begin position="23"/>
        <end position="356"/>
    </location>
</feature>
<dbReference type="PANTHER" id="PTHR30294:SF46">
    <property type="entry name" value="ABC TRANSPORTER PERMEASE"/>
    <property type="match status" value="1"/>
</dbReference>
<dbReference type="GO" id="GO:0005886">
    <property type="term" value="C:plasma membrane"/>
    <property type="evidence" value="ECO:0007669"/>
    <property type="project" value="UniProtKB-SubCell"/>
</dbReference>
<keyword evidence="4 6" id="KW-1133">Transmembrane helix</keyword>
<name>A0A3B7M0Z5_9GAMM</name>
<organism evidence="8 9">
    <name type="scientific">Acinetobacter chinensis</name>
    <dbReference type="NCBI Taxonomy" id="2004650"/>
    <lineage>
        <taxon>Bacteria</taxon>
        <taxon>Pseudomonadati</taxon>
        <taxon>Pseudomonadota</taxon>
        <taxon>Gammaproteobacteria</taxon>
        <taxon>Moraxellales</taxon>
        <taxon>Moraxellaceae</taxon>
        <taxon>Acinetobacter</taxon>
    </lineage>
</organism>
<dbReference type="KEGG" id="achi:CDG60_06510"/>
<dbReference type="AlphaFoldDB" id="A0A3B7M0Z5"/>
<evidence type="ECO:0000256" key="5">
    <source>
        <dbReference type="ARBA" id="ARBA00023136"/>
    </source>
</evidence>
<protein>
    <submittedName>
        <fullName evidence="8">ABC transporter permease</fullName>
    </submittedName>
</protein>
<gene>
    <name evidence="8" type="ORF">CDG60_06510</name>
</gene>
<sequence length="365" mass="40675">MKKTTSFLHFYIRTFKDIAANSSILTTLILSVFFYSFFYPTAYKAEHAESLPIVIVDEEQSLMTSTIIQEVSKSPNVRIQSITGNFAAAEQLIREQKADGILLLPHNLSNSIYRGETGGIGLYLSAAYFLKTKQIGLGLAGSIENAVAEQAAKFGNISHFSPALSIHQIPLFNVLSGYGSYIFPAIAPLIIHQTIVLGLSMLIAGYREKKWRPSHTELIGIFTAILTIGCLGCFYLFGFTFWFYDYPHGGNFWGMLLAVPVFISCIIALTLLIASFLDMPERAGHVIVFSSIPLFLLSGTAWPHAAMPQWMQWLGNILPSTQGIQMFIQLNQMGVSTSTVIPKLIYLLCFTAFCLLWANYRLRHK</sequence>
<evidence type="ECO:0000256" key="4">
    <source>
        <dbReference type="ARBA" id="ARBA00022989"/>
    </source>
</evidence>
<evidence type="ECO:0000256" key="1">
    <source>
        <dbReference type="ARBA" id="ARBA00004651"/>
    </source>
</evidence>
<keyword evidence="3 6" id="KW-0812">Transmembrane</keyword>
<reference evidence="9" key="1">
    <citation type="submission" date="2018-09" db="EMBL/GenBank/DDBJ databases">
        <title>The complete genome of Acinetobacter sp. strain WCHAc010005.</title>
        <authorList>
            <person name="Hu Y."/>
            <person name="Long H."/>
            <person name="Feng Y."/>
            <person name="Zong Z."/>
        </authorList>
    </citation>
    <scope>NUCLEOTIDE SEQUENCE [LARGE SCALE GENOMIC DNA]</scope>
    <source>
        <strain evidence="9">WCHAc010005</strain>
    </source>
</reference>
<evidence type="ECO:0000256" key="3">
    <source>
        <dbReference type="ARBA" id="ARBA00022692"/>
    </source>
</evidence>
<evidence type="ECO:0000259" key="7">
    <source>
        <dbReference type="Pfam" id="PF12698"/>
    </source>
</evidence>